<comment type="similarity">
    <text evidence="1">Belongs to the methyltransferase superfamily. LaeA methyltransferase family.</text>
</comment>
<dbReference type="EMBL" id="NLAX01001139">
    <property type="protein sequence ID" value="PKS05718.1"/>
    <property type="molecule type" value="Genomic_DNA"/>
</dbReference>
<evidence type="ECO:0000313" key="4">
    <source>
        <dbReference type="EMBL" id="PKS05718.1"/>
    </source>
</evidence>
<dbReference type="STRING" id="41688.A0A2N3MZW1"/>
<dbReference type="InterPro" id="IPR013216">
    <property type="entry name" value="Methyltransf_11"/>
</dbReference>
<evidence type="ECO:0000259" key="3">
    <source>
        <dbReference type="Pfam" id="PF08241"/>
    </source>
</evidence>
<dbReference type="OrthoDB" id="2013972at2759"/>
<feature type="compositionally biased region" description="Polar residues" evidence="2">
    <location>
        <begin position="18"/>
        <end position="32"/>
    </location>
</feature>
<sequence length="413" mass="46527">MVGAGTSPKSGASPRGGSANSPNTGGHSSPRSPRQLEAAEPLEVLLTHVSMDKISGSHFGRLEKMRRGKRRTMRKLHLGSLNLNGPDAELSFYRASSTASVSSSILEYRTIRGRTYHSERHDTQYFTPNDQRQSENVEITHHYMTLLLNDRLYLAPIKSDCQTTCRAGVFCLVLMDTNTLRPRDFGDLHPSAEVIGTDLSPTISALATPSWVPPNVRFELDDATKPWTWPDNSFDFVHIRFMAGAIKDWPALFREAYRVLKPGGWIESGEFDPRFLCDDGTGDQEESVKTWNKIFEEGGKRIGTSFTVIDDNVQELGIREAGFEEVQGVTYKAPVGPWAANKRLAEVGRFVQLSLESDMEGYTLFLCTEILGWPEEEHQVFMMTIRKLIRNFRNVHLYFNARYVWGQKPGSES</sequence>
<comment type="caution">
    <text evidence="4">The sequence shown here is derived from an EMBL/GenBank/DDBJ whole genome shotgun (WGS) entry which is preliminary data.</text>
</comment>
<protein>
    <recommendedName>
        <fullName evidence="3">Methyltransferase type 11 domain-containing protein</fullName>
    </recommendedName>
</protein>
<evidence type="ECO:0000256" key="1">
    <source>
        <dbReference type="ARBA" id="ARBA00038158"/>
    </source>
</evidence>
<reference evidence="4 5" key="1">
    <citation type="journal article" date="2017" name="G3 (Bethesda)">
        <title>First Draft Genome Sequence of the Pathogenic Fungus Lomentospora prolificans (Formerly Scedosporium prolificans).</title>
        <authorList>
            <person name="Luo R."/>
            <person name="Zimin A."/>
            <person name="Workman R."/>
            <person name="Fan Y."/>
            <person name="Pertea G."/>
            <person name="Grossman N."/>
            <person name="Wear M.P."/>
            <person name="Jia B."/>
            <person name="Miller H."/>
            <person name="Casadevall A."/>
            <person name="Timp W."/>
            <person name="Zhang S.X."/>
            <person name="Salzberg S.L."/>
        </authorList>
    </citation>
    <scope>NUCLEOTIDE SEQUENCE [LARGE SCALE GENOMIC DNA]</scope>
    <source>
        <strain evidence="4 5">JHH-5317</strain>
    </source>
</reference>
<dbReference type="InterPro" id="IPR029063">
    <property type="entry name" value="SAM-dependent_MTases_sf"/>
</dbReference>
<accession>A0A2N3MZW1</accession>
<dbReference type="InParanoid" id="A0A2N3MZW1"/>
<proteinExistence type="inferred from homology"/>
<dbReference type="SUPFAM" id="SSF53335">
    <property type="entry name" value="S-adenosyl-L-methionine-dependent methyltransferases"/>
    <property type="match status" value="1"/>
</dbReference>
<organism evidence="4 5">
    <name type="scientific">Lomentospora prolificans</name>
    <dbReference type="NCBI Taxonomy" id="41688"/>
    <lineage>
        <taxon>Eukaryota</taxon>
        <taxon>Fungi</taxon>
        <taxon>Dikarya</taxon>
        <taxon>Ascomycota</taxon>
        <taxon>Pezizomycotina</taxon>
        <taxon>Sordariomycetes</taxon>
        <taxon>Hypocreomycetidae</taxon>
        <taxon>Microascales</taxon>
        <taxon>Microascaceae</taxon>
        <taxon>Lomentospora</taxon>
    </lineage>
</organism>
<dbReference type="PANTHER" id="PTHR43591">
    <property type="entry name" value="METHYLTRANSFERASE"/>
    <property type="match status" value="1"/>
</dbReference>
<feature type="domain" description="Methyltransferase type 11" evidence="3">
    <location>
        <begin position="192"/>
        <end position="266"/>
    </location>
</feature>
<dbReference type="CDD" id="cd02440">
    <property type="entry name" value="AdoMet_MTases"/>
    <property type="match status" value="1"/>
</dbReference>
<evidence type="ECO:0000256" key="2">
    <source>
        <dbReference type="SAM" id="MobiDB-lite"/>
    </source>
</evidence>
<dbReference type="Proteomes" id="UP000233524">
    <property type="component" value="Unassembled WGS sequence"/>
</dbReference>
<dbReference type="GO" id="GO:0008757">
    <property type="term" value="F:S-adenosylmethionine-dependent methyltransferase activity"/>
    <property type="evidence" value="ECO:0007669"/>
    <property type="project" value="InterPro"/>
</dbReference>
<dbReference type="VEuPathDB" id="FungiDB:jhhlp_007547"/>
<gene>
    <name evidence="4" type="ORF">jhhlp_007547</name>
</gene>
<dbReference type="AlphaFoldDB" id="A0A2N3MZW1"/>
<keyword evidence="5" id="KW-1185">Reference proteome</keyword>
<evidence type="ECO:0000313" key="5">
    <source>
        <dbReference type="Proteomes" id="UP000233524"/>
    </source>
</evidence>
<dbReference type="PANTHER" id="PTHR43591:SF10">
    <property type="entry name" value="ABC TRANSMEMBRANE TYPE-1 DOMAIN-CONTAINING PROTEIN-RELATED"/>
    <property type="match status" value="1"/>
</dbReference>
<dbReference type="Gene3D" id="3.40.50.150">
    <property type="entry name" value="Vaccinia Virus protein VP39"/>
    <property type="match status" value="1"/>
</dbReference>
<dbReference type="Pfam" id="PF08241">
    <property type="entry name" value="Methyltransf_11"/>
    <property type="match status" value="1"/>
</dbReference>
<name>A0A2N3MZW1_9PEZI</name>
<feature type="region of interest" description="Disordered" evidence="2">
    <location>
        <begin position="1"/>
        <end position="34"/>
    </location>
</feature>